<feature type="domain" description="DJ-1/PfpI" evidence="2">
    <location>
        <begin position="59"/>
        <end position="225"/>
    </location>
</feature>
<proteinExistence type="predicted"/>
<dbReference type="InterPro" id="IPR002818">
    <property type="entry name" value="DJ-1/PfpI"/>
</dbReference>
<dbReference type="CDD" id="cd03139">
    <property type="entry name" value="GATase1_PfpI_2"/>
    <property type="match status" value="1"/>
</dbReference>
<feature type="transmembrane region" description="Helical" evidence="1">
    <location>
        <begin position="415"/>
        <end position="440"/>
    </location>
</feature>
<dbReference type="Pfam" id="PF01965">
    <property type="entry name" value="DJ-1_PfpI"/>
    <property type="match status" value="1"/>
</dbReference>
<dbReference type="SUPFAM" id="SSF52317">
    <property type="entry name" value="Class I glutamine amidotransferase-like"/>
    <property type="match status" value="1"/>
</dbReference>
<dbReference type="AlphaFoldDB" id="A0AA96LJB0"/>
<keyword evidence="4" id="KW-1185">Reference proteome</keyword>
<keyword evidence="1" id="KW-0472">Membrane</keyword>
<keyword evidence="1" id="KW-0812">Transmembrane</keyword>
<organism evidence="3 4">
    <name type="scientific">Paenibacillus aurantius</name>
    <dbReference type="NCBI Taxonomy" id="2918900"/>
    <lineage>
        <taxon>Bacteria</taxon>
        <taxon>Bacillati</taxon>
        <taxon>Bacillota</taxon>
        <taxon>Bacilli</taxon>
        <taxon>Bacillales</taxon>
        <taxon>Paenibacillaceae</taxon>
        <taxon>Paenibacillus</taxon>
    </lineage>
</organism>
<gene>
    <name evidence="3" type="ORF">MJA45_05715</name>
</gene>
<dbReference type="KEGG" id="paun:MJA45_05715"/>
<dbReference type="InterPro" id="IPR029062">
    <property type="entry name" value="Class_I_gatase-like"/>
</dbReference>
<dbReference type="PANTHER" id="PTHR43130">
    <property type="entry name" value="ARAC-FAMILY TRANSCRIPTIONAL REGULATOR"/>
    <property type="match status" value="1"/>
</dbReference>
<dbReference type="PANTHER" id="PTHR43130:SF3">
    <property type="entry name" value="HTH-TYPE TRANSCRIPTIONAL REGULATOR RV1931C"/>
    <property type="match status" value="1"/>
</dbReference>
<dbReference type="RefSeq" id="WP_315606305.1">
    <property type="nucleotide sequence ID" value="NZ_CP130318.1"/>
</dbReference>
<dbReference type="GO" id="GO:0016829">
    <property type="term" value="F:lyase activity"/>
    <property type="evidence" value="ECO:0007669"/>
    <property type="project" value="UniProtKB-KW"/>
</dbReference>
<dbReference type="Gene3D" id="3.40.50.880">
    <property type="match status" value="2"/>
</dbReference>
<evidence type="ECO:0000313" key="3">
    <source>
        <dbReference type="EMBL" id="WNQ12527.1"/>
    </source>
</evidence>
<reference evidence="3 4" key="1">
    <citation type="submission" date="2022-02" db="EMBL/GenBank/DDBJ databases">
        <title>Paenibacillus sp. MBLB1776 Whole Genome Shotgun Sequencing.</title>
        <authorList>
            <person name="Hwang C.Y."/>
            <person name="Cho E.-S."/>
            <person name="Seo M.-J."/>
        </authorList>
    </citation>
    <scope>NUCLEOTIDE SEQUENCE [LARGE SCALE GENOMIC DNA]</scope>
    <source>
        <strain evidence="3 4">MBLB1776</strain>
    </source>
</reference>
<sequence length="460" mass="50501">MKKWLRLTAYGLTLVLTPVLAGAAGIYLPARTAGPSSSPSAAMAVNAIPQVYDPLKPTVAVMLGGEQTEAIDFVAPYELFASSEAFNVYAVAPKKQLTTLTGGLNVMPHYSYKELDDVLGKKPDVVVIPFIPPGSAPDQKEVNDYIRNHSGPETILLSICNGAENLASTGLLNGKSATTHWGDIGRVEEKYPQVEWIRGQRYVENGNIVNSAGLSAGIDASLHVISRFAGSGTAKRLADAMRYPTYTFVDHPEAEQYRLQPSDALILLNYAFAWKKEKAGVLLYDGMDELSLITLFDTYAATGRVRLVPTAQSKELIATKHGLYLAPSAEFHSAPAFKRMLVTGVDARETSLQALAAWKERKPDSEISFLNADSPESFVFEPVLKDLAKHTDVMTAKYAARRLEYRGENLRLKGLWISSMLILKPVLIGILAMLLAMALFHRKRWPSGKYKPLRMQDTVN</sequence>
<evidence type="ECO:0000256" key="1">
    <source>
        <dbReference type="SAM" id="Phobius"/>
    </source>
</evidence>
<dbReference type="InterPro" id="IPR052158">
    <property type="entry name" value="INH-QAR"/>
</dbReference>
<name>A0AA96LJB0_9BACL</name>
<dbReference type="EMBL" id="CP130318">
    <property type="protein sequence ID" value="WNQ12527.1"/>
    <property type="molecule type" value="Genomic_DNA"/>
</dbReference>
<keyword evidence="3" id="KW-0456">Lyase</keyword>
<evidence type="ECO:0000259" key="2">
    <source>
        <dbReference type="Pfam" id="PF01965"/>
    </source>
</evidence>
<accession>A0AA96LJB0</accession>
<protein>
    <submittedName>
        <fullName evidence="3">DJ-1/PfpI family protein</fullName>
        <ecNumber evidence="3">4.2.1.-</ecNumber>
    </submittedName>
</protein>
<dbReference type="EC" id="4.2.1.-" evidence="3"/>
<dbReference type="Proteomes" id="UP001305702">
    <property type="component" value="Chromosome"/>
</dbReference>
<keyword evidence="1" id="KW-1133">Transmembrane helix</keyword>
<evidence type="ECO:0000313" key="4">
    <source>
        <dbReference type="Proteomes" id="UP001305702"/>
    </source>
</evidence>